<keyword evidence="2" id="KW-0378">Hydrolase</keyword>
<organism evidence="2 3">
    <name type="scientific">Halovenus carboxidivorans</name>
    <dbReference type="NCBI Taxonomy" id="2692199"/>
    <lineage>
        <taxon>Archaea</taxon>
        <taxon>Methanobacteriati</taxon>
        <taxon>Methanobacteriota</taxon>
        <taxon>Stenosarchaea group</taxon>
        <taxon>Halobacteria</taxon>
        <taxon>Halobacteriales</taxon>
        <taxon>Haloarculaceae</taxon>
        <taxon>Halovenus</taxon>
    </lineage>
</organism>
<evidence type="ECO:0000313" key="2">
    <source>
        <dbReference type="EMBL" id="MXR52001.1"/>
    </source>
</evidence>
<dbReference type="AlphaFoldDB" id="A0A6B0T9T0"/>
<dbReference type="Gene3D" id="1.10.3210.10">
    <property type="entry name" value="Hypothetical protein af1432"/>
    <property type="match status" value="1"/>
</dbReference>
<feature type="region of interest" description="Disordered" evidence="1">
    <location>
        <begin position="1"/>
        <end position="24"/>
    </location>
</feature>
<evidence type="ECO:0000256" key="1">
    <source>
        <dbReference type="SAM" id="MobiDB-lite"/>
    </source>
</evidence>
<dbReference type="GO" id="GO:0016787">
    <property type="term" value="F:hydrolase activity"/>
    <property type="evidence" value="ECO:0007669"/>
    <property type="project" value="UniProtKB-KW"/>
</dbReference>
<sequence>MSEQRRGDPIGTYTGGEFHPLDPDPERIELPDIANGLANTCRYAGQCQFYYSVGTHSIYVSEELSEHGPTIQLYGLFHDAAEAYISDVPRPVKREIETFERIEQRILAAVWDRLGVDPPTESEWEVVMDADDRLFHYEADTLLAEFEPPSVPDLPYELSACSPERVREQFLDRAEQLRADME</sequence>
<protein>
    <submittedName>
        <fullName evidence="2">Phosphohydrolase</fullName>
    </submittedName>
</protein>
<proteinExistence type="predicted"/>
<dbReference type="OrthoDB" id="268600at2157"/>
<gene>
    <name evidence="2" type="ORF">GRX03_10370</name>
</gene>
<reference evidence="2 3" key="1">
    <citation type="submission" date="2019-12" db="EMBL/GenBank/DDBJ databases">
        <title>Isolation and characterization of three novel carbon monoxide-oxidizing members of Halobacteria from salione crusts and soils.</title>
        <authorList>
            <person name="Myers M.R."/>
            <person name="King G.M."/>
        </authorList>
    </citation>
    <scope>NUCLEOTIDE SEQUENCE [LARGE SCALE GENOMIC DNA]</scope>
    <source>
        <strain evidence="2 3">WSH3</strain>
    </source>
</reference>
<dbReference type="Proteomes" id="UP000466535">
    <property type="component" value="Unassembled WGS sequence"/>
</dbReference>
<dbReference type="RefSeq" id="WP_159764122.1">
    <property type="nucleotide sequence ID" value="NZ_WUUT01000003.1"/>
</dbReference>
<dbReference type="EMBL" id="WUUT01000003">
    <property type="protein sequence ID" value="MXR52001.1"/>
    <property type="molecule type" value="Genomic_DNA"/>
</dbReference>
<evidence type="ECO:0000313" key="3">
    <source>
        <dbReference type="Proteomes" id="UP000466535"/>
    </source>
</evidence>
<comment type="caution">
    <text evidence="2">The sequence shown here is derived from an EMBL/GenBank/DDBJ whole genome shotgun (WGS) entry which is preliminary data.</text>
</comment>
<name>A0A6B0T9T0_9EURY</name>
<dbReference type="SUPFAM" id="SSF109604">
    <property type="entry name" value="HD-domain/PDEase-like"/>
    <property type="match status" value="1"/>
</dbReference>
<keyword evidence="3" id="KW-1185">Reference proteome</keyword>
<accession>A0A6B0T9T0</accession>